<comment type="similarity">
    <text evidence="1 5">Belongs to the MreC family.</text>
</comment>
<evidence type="ECO:0000256" key="5">
    <source>
        <dbReference type="PIRNR" id="PIRNR038471"/>
    </source>
</evidence>
<dbReference type="Gene3D" id="2.40.10.350">
    <property type="entry name" value="Rod shape-determining protein MreC, domain 2"/>
    <property type="match status" value="1"/>
</dbReference>
<feature type="domain" description="Rod shape-determining protein MreC beta-barrel core" evidence="7">
    <location>
        <begin position="148"/>
        <end position="294"/>
    </location>
</feature>
<keyword evidence="6" id="KW-0812">Transmembrane</keyword>
<evidence type="ECO:0000259" key="7">
    <source>
        <dbReference type="Pfam" id="PF04085"/>
    </source>
</evidence>
<keyword evidence="6" id="KW-1133">Transmembrane helix</keyword>
<evidence type="ECO:0000256" key="6">
    <source>
        <dbReference type="SAM" id="Phobius"/>
    </source>
</evidence>
<evidence type="ECO:0000313" key="8">
    <source>
        <dbReference type="EMBL" id="XCN73522.1"/>
    </source>
</evidence>
<dbReference type="Pfam" id="PF04085">
    <property type="entry name" value="MreC"/>
    <property type="match status" value="1"/>
</dbReference>
<dbReference type="PANTHER" id="PTHR34138">
    <property type="entry name" value="CELL SHAPE-DETERMINING PROTEIN MREC"/>
    <property type="match status" value="1"/>
</dbReference>
<accession>A0AAU8LW59</accession>
<evidence type="ECO:0000256" key="3">
    <source>
        <dbReference type="ARBA" id="ARBA00022960"/>
    </source>
</evidence>
<gene>
    <name evidence="8" type="primary">mreC</name>
    <name evidence="8" type="ORF">Q3M24_01870</name>
</gene>
<evidence type="ECO:0000256" key="4">
    <source>
        <dbReference type="ARBA" id="ARBA00032089"/>
    </source>
</evidence>
<dbReference type="PANTHER" id="PTHR34138:SF1">
    <property type="entry name" value="CELL SHAPE-DETERMINING PROTEIN MREC"/>
    <property type="match status" value="1"/>
</dbReference>
<dbReference type="GO" id="GO:0008360">
    <property type="term" value="P:regulation of cell shape"/>
    <property type="evidence" value="ECO:0007669"/>
    <property type="project" value="UniProtKB-KW"/>
</dbReference>
<dbReference type="EMBL" id="CP159373">
    <property type="protein sequence ID" value="XCN73522.1"/>
    <property type="molecule type" value="Genomic_DNA"/>
</dbReference>
<dbReference type="NCBIfam" id="TIGR00219">
    <property type="entry name" value="mreC"/>
    <property type="match status" value="1"/>
</dbReference>
<evidence type="ECO:0000256" key="1">
    <source>
        <dbReference type="ARBA" id="ARBA00009369"/>
    </source>
</evidence>
<reference evidence="8" key="2">
    <citation type="submission" date="2024-06" db="EMBL/GenBank/DDBJ databases">
        <authorList>
            <person name="Plum-Jensen L.E."/>
            <person name="Schramm A."/>
            <person name="Marshall I.P.G."/>
        </authorList>
    </citation>
    <scope>NUCLEOTIDE SEQUENCE</scope>
    <source>
        <strain evidence="8">Rat1</strain>
    </source>
</reference>
<dbReference type="PIRSF" id="PIRSF038471">
    <property type="entry name" value="MreC"/>
    <property type="match status" value="1"/>
</dbReference>
<dbReference type="InterPro" id="IPR042177">
    <property type="entry name" value="Cell/Rod_1"/>
</dbReference>
<dbReference type="KEGG" id="eaj:Q3M24_01870"/>
<proteinExistence type="inferred from homology"/>
<protein>
    <recommendedName>
        <fullName evidence="2 5">Cell shape-determining protein MreC</fullName>
    </recommendedName>
    <alternativeName>
        <fullName evidence="4 5">Cell shape protein MreC</fullName>
    </alternativeName>
</protein>
<feature type="transmembrane region" description="Helical" evidence="6">
    <location>
        <begin position="34"/>
        <end position="55"/>
    </location>
</feature>
<dbReference type="InterPro" id="IPR007221">
    <property type="entry name" value="MreC"/>
</dbReference>
<sequence length="301" mass="33487">MPDSSSELRFLLLIHLPSDEKNSRRQSKSSINTFRFFLFIGTVITFALILLIIVLGDQQFGPVHKVVFEGAGPLQKGMAKISRSIHSVKRKYIDLLTVREEKERLWRELQECRTTAYANRGAVALNARLRKLLDFKESSNQPTITAQIIGKDPSLWFRSVIIDRGTSDGVGKGMPVVTGEGIVGQVYASSSDYSKVLLAIAPSSAIDVLLQDSRIRGILKGTGTNLYHLEYILKTAEVFVGDRVVTAGYGGMFPTGLPVGIVSKVTRNRRGMFLEIEVVPAVDFKTLENLLVIEREKKEFN</sequence>
<dbReference type="InterPro" id="IPR042175">
    <property type="entry name" value="Cell/Rod_MreC_2"/>
</dbReference>
<evidence type="ECO:0000256" key="2">
    <source>
        <dbReference type="ARBA" id="ARBA00013855"/>
    </source>
</evidence>
<dbReference type="Gene3D" id="2.40.10.340">
    <property type="entry name" value="Rod shape-determining protein MreC, domain 1"/>
    <property type="match status" value="1"/>
</dbReference>
<organism evidence="8">
    <name type="scientific">Candidatus Electrothrix aestuarii</name>
    <dbReference type="NCBI Taxonomy" id="3062594"/>
    <lineage>
        <taxon>Bacteria</taxon>
        <taxon>Pseudomonadati</taxon>
        <taxon>Thermodesulfobacteriota</taxon>
        <taxon>Desulfobulbia</taxon>
        <taxon>Desulfobulbales</taxon>
        <taxon>Desulfobulbaceae</taxon>
        <taxon>Candidatus Electrothrix</taxon>
    </lineage>
</organism>
<keyword evidence="3 5" id="KW-0133">Cell shape</keyword>
<dbReference type="InterPro" id="IPR055342">
    <property type="entry name" value="MreC_beta-barrel_core"/>
</dbReference>
<dbReference type="GO" id="GO:0005886">
    <property type="term" value="C:plasma membrane"/>
    <property type="evidence" value="ECO:0007669"/>
    <property type="project" value="TreeGrafter"/>
</dbReference>
<dbReference type="AlphaFoldDB" id="A0AAU8LW59"/>
<keyword evidence="6" id="KW-0472">Membrane</keyword>
<name>A0AAU8LW59_9BACT</name>
<comment type="function">
    <text evidence="5">Involved in formation and maintenance of cell shape.</text>
</comment>
<reference evidence="8" key="1">
    <citation type="journal article" date="2024" name="Syst. Appl. Microbiol.">
        <title>First single-strain enrichments of Electrothrix cable bacteria, description of E. aestuarii sp. nov. and E. rattekaaiensis sp. nov., and proposal of a cable bacteria taxonomy following the rules of the SeqCode.</title>
        <authorList>
            <person name="Plum-Jensen L.E."/>
            <person name="Schramm A."/>
            <person name="Marshall I.P.G."/>
        </authorList>
    </citation>
    <scope>NUCLEOTIDE SEQUENCE</scope>
    <source>
        <strain evidence="8">Rat1</strain>
    </source>
</reference>